<gene>
    <name evidence="9" type="ORF">LMJ30_00060</name>
</gene>
<keyword evidence="6 7" id="KW-0326">Glycosidase</keyword>
<feature type="domain" description="Glycosyl hydrolase family 4 C-terminal" evidence="8">
    <location>
        <begin position="189"/>
        <end position="399"/>
    </location>
</feature>
<dbReference type="EMBL" id="JAJHPV010000002">
    <property type="protein sequence ID" value="MCC6069350.1"/>
    <property type="molecule type" value="Genomic_DNA"/>
</dbReference>
<dbReference type="InterPro" id="IPR015955">
    <property type="entry name" value="Lactate_DH/Glyco_Ohase_4_C"/>
</dbReference>
<keyword evidence="10" id="KW-1185">Reference proteome</keyword>
<name>A0ABS8ILP0_9BURK</name>
<dbReference type="PRINTS" id="PR00732">
    <property type="entry name" value="GLHYDRLASE4"/>
</dbReference>
<comment type="similarity">
    <text evidence="1 7">Belongs to the glycosyl hydrolase 4 family.</text>
</comment>
<evidence type="ECO:0000256" key="4">
    <source>
        <dbReference type="ARBA" id="ARBA00023027"/>
    </source>
</evidence>
<dbReference type="Gene3D" id="3.90.110.10">
    <property type="entry name" value="Lactate dehydrogenase/glycoside hydrolase, family 4, C-terminal"/>
    <property type="match status" value="1"/>
</dbReference>
<evidence type="ECO:0000256" key="6">
    <source>
        <dbReference type="ARBA" id="ARBA00023295"/>
    </source>
</evidence>
<evidence type="ECO:0000256" key="2">
    <source>
        <dbReference type="ARBA" id="ARBA00022723"/>
    </source>
</evidence>
<evidence type="ECO:0000256" key="5">
    <source>
        <dbReference type="ARBA" id="ARBA00023211"/>
    </source>
</evidence>
<comment type="caution">
    <text evidence="9">The sequence shown here is derived from an EMBL/GenBank/DDBJ whole genome shotgun (WGS) entry which is preliminary data.</text>
</comment>
<comment type="cofactor">
    <cofactor evidence="7">
        <name>NAD(+)</name>
        <dbReference type="ChEBI" id="CHEBI:57540"/>
    </cofactor>
    <text evidence="7">Binds 1 NAD(+) per subunit.</text>
</comment>
<dbReference type="SUPFAM" id="SSF56327">
    <property type="entry name" value="LDH C-terminal domain-like"/>
    <property type="match status" value="1"/>
</dbReference>
<dbReference type="InterPro" id="IPR001088">
    <property type="entry name" value="Glyco_hydro_4"/>
</dbReference>
<evidence type="ECO:0000256" key="3">
    <source>
        <dbReference type="ARBA" id="ARBA00022801"/>
    </source>
</evidence>
<dbReference type="Gene3D" id="3.40.50.720">
    <property type="entry name" value="NAD(P)-binding Rossmann-like Domain"/>
    <property type="match status" value="1"/>
</dbReference>
<dbReference type="Pfam" id="PF02056">
    <property type="entry name" value="Glyco_hydro_4"/>
    <property type="match status" value="1"/>
</dbReference>
<keyword evidence="5" id="KW-0464">Manganese</keyword>
<dbReference type="SUPFAM" id="SSF51735">
    <property type="entry name" value="NAD(P)-binding Rossmann-fold domains"/>
    <property type="match status" value="1"/>
</dbReference>
<dbReference type="RefSeq" id="WP_229430305.1">
    <property type="nucleotide sequence ID" value="NZ_JAJHPV010000002.1"/>
</dbReference>
<dbReference type="InterPro" id="IPR022616">
    <property type="entry name" value="Glyco_hydro_4_C"/>
</dbReference>
<dbReference type="Pfam" id="PF11975">
    <property type="entry name" value="Glyco_hydro_4C"/>
    <property type="match status" value="1"/>
</dbReference>
<keyword evidence="2" id="KW-0479">Metal-binding</keyword>
<evidence type="ECO:0000313" key="9">
    <source>
        <dbReference type="EMBL" id="MCC6069350.1"/>
    </source>
</evidence>
<reference evidence="9 10" key="1">
    <citation type="submission" date="2021-11" db="EMBL/GenBank/DDBJ databases">
        <authorList>
            <person name="Huq M.A."/>
        </authorList>
    </citation>
    <scope>NUCLEOTIDE SEQUENCE [LARGE SCALE GENOMIC DNA]</scope>
    <source>
        <strain evidence="9 10">MAHUQ-52</strain>
    </source>
</reference>
<evidence type="ECO:0000259" key="8">
    <source>
        <dbReference type="Pfam" id="PF11975"/>
    </source>
</evidence>
<dbReference type="Proteomes" id="UP001198701">
    <property type="component" value="Unassembled WGS sequence"/>
</dbReference>
<sequence length="424" mass="45401">MTILTVLGGGSAYTPGLLKALIAHAAELRLDTVRLYDTDATRLAIVGRLGKAMARAAGAFRVETAATLEDAVRGAAMVLNSTRPGGLAARRIDETLPLEFAIPGQETVGPGGFFYALRSVPEALRVADAMDKLAPGAVLLNYTNPSNIVTQALADQGAVQVIGMCDQSDEDLESLGHALGRAGHPWFRCNGLNHATWFSDIRIGGEPLGPLPAALAAPASYDEEHQLRFAYSLELARAHPGYWPNSYLPYYLYPAAFVEQARRVGPRSDVVAASLPRYYDHFEEQALLDEPQLRIYRGSAGFGDMAVNVIRALLSDTPRELVLNLPNRGSTAAFDSDCVVETRARVSRHCIERIPAPPLPASFESLAAALERYQRLAAQAAAGGSEAQRIAALAANPLVGDAALAARMLARARQAYGELVGWES</sequence>
<protein>
    <recommendedName>
        <fullName evidence="8">Glycosyl hydrolase family 4 C-terminal domain-containing protein</fullName>
    </recommendedName>
</protein>
<evidence type="ECO:0000313" key="10">
    <source>
        <dbReference type="Proteomes" id="UP001198701"/>
    </source>
</evidence>
<proteinExistence type="inferred from homology"/>
<organism evidence="9 10">
    <name type="scientific">Massilia agrisoli</name>
    <dbReference type="NCBI Taxonomy" id="2892444"/>
    <lineage>
        <taxon>Bacteria</taxon>
        <taxon>Pseudomonadati</taxon>
        <taxon>Pseudomonadota</taxon>
        <taxon>Betaproteobacteria</taxon>
        <taxon>Burkholderiales</taxon>
        <taxon>Oxalobacteraceae</taxon>
        <taxon>Telluria group</taxon>
        <taxon>Massilia</taxon>
    </lineage>
</organism>
<dbReference type="PANTHER" id="PTHR32092">
    <property type="entry name" value="6-PHOSPHO-BETA-GLUCOSIDASE-RELATED"/>
    <property type="match status" value="1"/>
</dbReference>
<evidence type="ECO:0000256" key="7">
    <source>
        <dbReference type="RuleBase" id="RU361152"/>
    </source>
</evidence>
<evidence type="ECO:0000256" key="1">
    <source>
        <dbReference type="ARBA" id="ARBA00010141"/>
    </source>
</evidence>
<dbReference type="InterPro" id="IPR036291">
    <property type="entry name" value="NAD(P)-bd_dom_sf"/>
</dbReference>
<accession>A0ABS8ILP0</accession>
<keyword evidence="4 7" id="KW-0520">NAD</keyword>
<keyword evidence="3 7" id="KW-0378">Hydrolase</keyword>
<dbReference type="PANTHER" id="PTHR32092:SF5">
    <property type="entry name" value="6-PHOSPHO-BETA-GLUCOSIDASE"/>
    <property type="match status" value="1"/>
</dbReference>